<evidence type="ECO:0000259" key="11">
    <source>
        <dbReference type="SMART" id="SM00382"/>
    </source>
</evidence>
<feature type="domain" description="AAA+ ATPase" evidence="11">
    <location>
        <begin position="454"/>
        <end position="603"/>
    </location>
</feature>
<evidence type="ECO:0000256" key="7">
    <source>
        <dbReference type="ARBA" id="ARBA00023186"/>
    </source>
</evidence>
<evidence type="ECO:0000256" key="1">
    <source>
        <dbReference type="ARBA" id="ARBA00008675"/>
    </source>
</evidence>
<gene>
    <name evidence="13" type="ORF">PU630_15050</name>
</gene>
<dbReference type="PRINTS" id="PR00300">
    <property type="entry name" value="CLPPROTEASEA"/>
</dbReference>
<keyword evidence="7 9" id="KW-0143">Chaperone</keyword>
<feature type="domain" description="AAA+ ATPase" evidence="11">
    <location>
        <begin position="53"/>
        <end position="197"/>
    </location>
</feature>
<evidence type="ECO:0000256" key="4">
    <source>
        <dbReference type="ARBA" id="ARBA00022840"/>
    </source>
</evidence>
<evidence type="ECO:0000256" key="2">
    <source>
        <dbReference type="ARBA" id="ARBA00022737"/>
    </source>
</evidence>
<keyword evidence="4 9" id="KW-0067">ATP-binding</keyword>
<evidence type="ECO:0000256" key="5">
    <source>
        <dbReference type="ARBA" id="ARBA00023016"/>
    </source>
</evidence>
<evidence type="ECO:0000256" key="10">
    <source>
        <dbReference type="SAM" id="Coils"/>
    </source>
</evidence>
<dbReference type="CDD" id="cd00009">
    <property type="entry name" value="AAA"/>
    <property type="match status" value="1"/>
</dbReference>
<evidence type="ECO:0000256" key="3">
    <source>
        <dbReference type="ARBA" id="ARBA00022741"/>
    </source>
</evidence>
<dbReference type="RefSeq" id="WP_275277871.1">
    <property type="nucleotide sequence ID" value="NZ_CP119108.1"/>
</dbReference>
<evidence type="ECO:0000256" key="9">
    <source>
        <dbReference type="RuleBase" id="RU004432"/>
    </source>
</evidence>
<dbReference type="Proteomes" id="UP001214553">
    <property type="component" value="Chromosome"/>
</dbReference>
<dbReference type="InterPro" id="IPR018368">
    <property type="entry name" value="ClpA/B_CS1"/>
</dbReference>
<accession>A0ABY8BWI7</accession>
<dbReference type="CDD" id="cd19499">
    <property type="entry name" value="RecA-like_ClpB_Hsp104-like"/>
    <property type="match status" value="1"/>
</dbReference>
<dbReference type="PROSITE" id="PS00870">
    <property type="entry name" value="CLPAB_1"/>
    <property type="match status" value="1"/>
</dbReference>
<comment type="similarity">
    <text evidence="1 9">Belongs to the ClpA/ClpB family.</text>
</comment>
<dbReference type="PANTHER" id="PTHR11638:SF18">
    <property type="entry name" value="HEAT SHOCK PROTEIN 104"/>
    <property type="match status" value="1"/>
</dbReference>
<dbReference type="PROSITE" id="PS00871">
    <property type="entry name" value="CLPAB_2"/>
    <property type="match status" value="1"/>
</dbReference>
<feature type="domain" description="Clp ATPase C-terminal" evidence="12">
    <location>
        <begin position="621"/>
        <end position="712"/>
    </location>
</feature>
<keyword evidence="6 10" id="KW-0175">Coiled coil</keyword>
<dbReference type="InterPro" id="IPR001270">
    <property type="entry name" value="ClpA/B"/>
</dbReference>
<keyword evidence="3 9" id="KW-0547">Nucleotide-binding</keyword>
<dbReference type="Pfam" id="PF07724">
    <property type="entry name" value="AAA_2"/>
    <property type="match status" value="1"/>
</dbReference>
<organism evidence="13 14">
    <name type="scientific">Microbacterium horticulturae</name>
    <dbReference type="NCBI Taxonomy" id="3028316"/>
    <lineage>
        <taxon>Bacteria</taxon>
        <taxon>Bacillati</taxon>
        <taxon>Actinomycetota</taxon>
        <taxon>Actinomycetes</taxon>
        <taxon>Micrococcales</taxon>
        <taxon>Microbacteriaceae</taxon>
        <taxon>Microbacterium</taxon>
    </lineage>
</organism>
<dbReference type="SMART" id="SM00382">
    <property type="entry name" value="AAA"/>
    <property type="match status" value="2"/>
</dbReference>
<keyword evidence="2" id="KW-0677">Repeat</keyword>
<dbReference type="InterPro" id="IPR019489">
    <property type="entry name" value="Clp_ATPase_C"/>
</dbReference>
<dbReference type="Pfam" id="PF10431">
    <property type="entry name" value="ClpB_D2-small"/>
    <property type="match status" value="1"/>
</dbReference>
<dbReference type="Pfam" id="PF17871">
    <property type="entry name" value="AAA_lid_9"/>
    <property type="match status" value="1"/>
</dbReference>
<protein>
    <submittedName>
        <fullName evidence="13">AAA family ATPase</fullName>
    </submittedName>
</protein>
<dbReference type="InterPro" id="IPR027417">
    <property type="entry name" value="P-loop_NTPase"/>
</dbReference>
<dbReference type="InterPro" id="IPR050130">
    <property type="entry name" value="ClpA_ClpB"/>
</dbReference>
<sequence length="732" mass="80853">MNAQAQAGQEEQQSPLEQFGINLTDRARQGGLDPVIGRDSEIRRVSQVLTRRTKNNPVLIGEPGVGKTAVVEGLAQRIVAGDVAESLKDKELIALDISALVAGAMYRGQFEERLKSVLKEITESEGRVITFIDELHVLMGAGGGEGSVAASNMLKPMLARGELRLIGATTLDEYREFIEKDAALERRFQQVYVGEPSVEDTIAILRGLKGRYEAHHGVTISDSALVAAASLSHRYIPSRQLPDKAIDLIDEAMSRLKMEIDSSPVEIDQLKRSVDRMRLEELALKKEKDEASKERLAKLREQMAVASEELEGLEARWAKERASLNRVGELKKQLDQATIDRDRALREADYAKASRLEYETIKKLQAQLAEAEQAEEQPTEPRMVNEQVTDDDIAAVIASWTGIPVGRLLQGESEKLLHLESELGKRLIGQKEAVKAVSDAVRRSRAGISDPNRPTGSFLFLGPTGVGKTELAKALAEFLFDDEHAMVRIDMSEYGEKHSVSRLVGAPPGYIGYEQGGQLTEAVRRRPYSVVLLDEVEKAHPEVFDVLLQVLDDGRLTDGQGRTVDFKNVILILTSNIGSPILIDPLLSTDQKREQVMNLVRSAFRPEFLNRLDDIVMFQALSEDDLAQIVELSVDQLQKRLHERRLTLAVTPDARAWLARRGYDPAFGARPLRRLIQSEIQDRLAMALLSGNVHDGDVVRVDVAADDSQLVLTSSGPAAGSGDDVIEAELID</sequence>
<dbReference type="InterPro" id="IPR003593">
    <property type="entry name" value="AAA+_ATPase"/>
</dbReference>
<dbReference type="InterPro" id="IPR028299">
    <property type="entry name" value="ClpA/B_CS2"/>
</dbReference>
<dbReference type="PANTHER" id="PTHR11638">
    <property type="entry name" value="ATP-DEPENDENT CLP PROTEASE"/>
    <property type="match status" value="1"/>
</dbReference>
<evidence type="ECO:0000313" key="13">
    <source>
        <dbReference type="EMBL" id="WEG08543.1"/>
    </source>
</evidence>
<name>A0ABY8BWI7_9MICO</name>
<evidence type="ECO:0000256" key="6">
    <source>
        <dbReference type="ARBA" id="ARBA00023054"/>
    </source>
</evidence>
<dbReference type="Pfam" id="PF00004">
    <property type="entry name" value="AAA"/>
    <property type="match status" value="1"/>
</dbReference>
<keyword evidence="5" id="KW-0346">Stress response</keyword>
<keyword evidence="14" id="KW-1185">Reference proteome</keyword>
<dbReference type="SMART" id="SM01086">
    <property type="entry name" value="ClpB_D2-small"/>
    <property type="match status" value="1"/>
</dbReference>
<dbReference type="Gene3D" id="1.10.8.60">
    <property type="match status" value="1"/>
</dbReference>
<dbReference type="InterPro" id="IPR003959">
    <property type="entry name" value="ATPase_AAA_core"/>
</dbReference>
<comment type="subunit">
    <text evidence="8">Homohexamer. The oligomerization is ATP-dependent.</text>
</comment>
<dbReference type="Gene3D" id="3.40.50.300">
    <property type="entry name" value="P-loop containing nucleotide triphosphate hydrolases"/>
    <property type="match status" value="3"/>
</dbReference>
<evidence type="ECO:0000313" key="14">
    <source>
        <dbReference type="Proteomes" id="UP001214553"/>
    </source>
</evidence>
<reference evidence="13 14" key="1">
    <citation type="submission" date="2023-03" db="EMBL/GenBank/DDBJ databases">
        <title>Genome sequence of Microbacterium sp. KACC 23027.</title>
        <authorList>
            <person name="Kim S."/>
            <person name="Heo J."/>
            <person name="Kwon S.-W."/>
        </authorList>
    </citation>
    <scope>NUCLEOTIDE SEQUENCE [LARGE SCALE GENOMIC DNA]</scope>
    <source>
        <strain evidence="13 14">KACC 23027</strain>
    </source>
</reference>
<feature type="coiled-coil region" evidence="10">
    <location>
        <begin position="267"/>
        <end position="374"/>
    </location>
</feature>
<evidence type="ECO:0000259" key="12">
    <source>
        <dbReference type="SMART" id="SM01086"/>
    </source>
</evidence>
<evidence type="ECO:0000256" key="8">
    <source>
        <dbReference type="ARBA" id="ARBA00026057"/>
    </source>
</evidence>
<dbReference type="SUPFAM" id="SSF52540">
    <property type="entry name" value="P-loop containing nucleoside triphosphate hydrolases"/>
    <property type="match status" value="2"/>
</dbReference>
<dbReference type="InterPro" id="IPR041546">
    <property type="entry name" value="ClpA/ClpB_AAA_lid"/>
</dbReference>
<dbReference type="EMBL" id="CP119108">
    <property type="protein sequence ID" value="WEG08543.1"/>
    <property type="molecule type" value="Genomic_DNA"/>
</dbReference>
<proteinExistence type="inferred from homology"/>